<protein>
    <submittedName>
        <fullName evidence="3">Biotin carboxyl carrier protein of methylmalonyl-CoA decarboxylase</fullName>
    </submittedName>
</protein>
<dbReference type="OrthoDB" id="9812676at2"/>
<dbReference type="FunFam" id="2.40.50.100:FF:000003">
    <property type="entry name" value="Acetyl-CoA carboxylase biotin carboxyl carrier protein"/>
    <property type="match status" value="1"/>
</dbReference>
<dbReference type="AlphaFoldDB" id="A0A060RB44"/>
<dbReference type="PANTHER" id="PTHR45266">
    <property type="entry name" value="OXALOACETATE DECARBOXYLASE ALPHA CHAIN"/>
    <property type="match status" value="1"/>
</dbReference>
<accession>A0A060RB44</accession>
<dbReference type="CDD" id="cd06850">
    <property type="entry name" value="biotinyl_domain"/>
    <property type="match status" value="1"/>
</dbReference>
<dbReference type="Gene3D" id="2.40.50.100">
    <property type="match status" value="1"/>
</dbReference>
<name>A0A060RB44_9BACT</name>
<dbReference type="InterPro" id="IPR001882">
    <property type="entry name" value="Biotin_BS"/>
</dbReference>
<feature type="domain" description="Lipoyl-binding" evidence="2">
    <location>
        <begin position="74"/>
        <end position="150"/>
    </location>
</feature>
<dbReference type="InterPro" id="IPR000089">
    <property type="entry name" value="Biotin_lipoyl"/>
</dbReference>
<dbReference type="HOGENOM" id="CLU_016733_5_4_10"/>
<dbReference type="Pfam" id="PF00364">
    <property type="entry name" value="Biotin_lipoyl"/>
    <property type="match status" value="1"/>
</dbReference>
<dbReference type="Proteomes" id="UP000027616">
    <property type="component" value="Chromosome I"/>
</dbReference>
<evidence type="ECO:0000259" key="2">
    <source>
        <dbReference type="PROSITE" id="PS50968"/>
    </source>
</evidence>
<dbReference type="PANTHER" id="PTHR45266:SF3">
    <property type="entry name" value="OXALOACETATE DECARBOXYLASE ALPHA CHAIN"/>
    <property type="match status" value="1"/>
</dbReference>
<proteinExistence type="predicted"/>
<evidence type="ECO:0000313" key="3">
    <source>
        <dbReference type="EMBL" id="CDN32846.1"/>
    </source>
</evidence>
<sequence length="150" mass="15913">MKEYKMKINGNDYAVTIKNMEDNVAEVEVNGSLYKVDVEGVQAPRVVKTPKIVPASTAPSGSTAKVTAEMSSPAATASVVGGNIKSPLPGTILDVMVREGDVVKIGQRLMLLEAMKMENNIDADRDGKVIAIKVRKGDSVLEGDVLITIG</sequence>
<dbReference type="SUPFAM" id="SSF51230">
    <property type="entry name" value="Single hybrid motif"/>
    <property type="match status" value="1"/>
</dbReference>
<dbReference type="eggNOG" id="COG4770">
    <property type="taxonomic scope" value="Bacteria"/>
</dbReference>
<dbReference type="EMBL" id="HG934468">
    <property type="protein sequence ID" value="CDN32846.1"/>
    <property type="molecule type" value="Genomic_DNA"/>
</dbReference>
<dbReference type="STRING" id="1433126.BN938_2779"/>
<keyword evidence="1" id="KW-0092">Biotin</keyword>
<dbReference type="PROSITE" id="PS00188">
    <property type="entry name" value="BIOTIN"/>
    <property type="match status" value="1"/>
</dbReference>
<dbReference type="KEGG" id="rbc:BN938_2779"/>
<dbReference type="InterPro" id="IPR050709">
    <property type="entry name" value="Biotin_Carboxyl_Carrier/Decarb"/>
</dbReference>
<keyword evidence="4" id="KW-1185">Reference proteome</keyword>
<evidence type="ECO:0000313" key="4">
    <source>
        <dbReference type="Proteomes" id="UP000027616"/>
    </source>
</evidence>
<dbReference type="InterPro" id="IPR011053">
    <property type="entry name" value="Single_hybrid_motif"/>
</dbReference>
<evidence type="ECO:0000256" key="1">
    <source>
        <dbReference type="ARBA" id="ARBA00023267"/>
    </source>
</evidence>
<organism evidence="3 4">
    <name type="scientific">Mucinivorans hirudinis</name>
    <dbReference type="NCBI Taxonomy" id="1433126"/>
    <lineage>
        <taxon>Bacteria</taxon>
        <taxon>Pseudomonadati</taxon>
        <taxon>Bacteroidota</taxon>
        <taxon>Bacteroidia</taxon>
        <taxon>Bacteroidales</taxon>
        <taxon>Rikenellaceae</taxon>
        <taxon>Mucinivorans</taxon>
    </lineage>
</organism>
<gene>
    <name evidence="3" type="ORF">BN938_2779</name>
</gene>
<dbReference type="PROSITE" id="PS50968">
    <property type="entry name" value="BIOTINYL_LIPOYL"/>
    <property type="match status" value="1"/>
</dbReference>
<dbReference type="PATRIC" id="fig|1433126.3.peg.2750"/>
<reference evidence="3 4" key="1">
    <citation type="journal article" date="2015" name="Genome Announc.">
        <title>Complete Genome Sequence of the Novel Leech Symbiont Mucinivorans hirudinis M3T.</title>
        <authorList>
            <person name="Nelson M.C."/>
            <person name="Bomar L."/>
            <person name="Graf J."/>
        </authorList>
    </citation>
    <scope>NUCLEOTIDE SEQUENCE [LARGE SCALE GENOMIC DNA]</scope>
    <source>
        <strain evidence="4">M3</strain>
    </source>
</reference>